<dbReference type="AlphaFoldDB" id="A0A2P2IWB7"/>
<dbReference type="EMBL" id="GGEC01005015">
    <property type="protein sequence ID" value="MBW85498.1"/>
    <property type="molecule type" value="Transcribed_RNA"/>
</dbReference>
<sequence>MNSIFYIIARCIVHIENRANGWGAVFPSSVSYLRSLKLMVKL</sequence>
<reference evidence="1" key="1">
    <citation type="submission" date="2018-02" db="EMBL/GenBank/DDBJ databases">
        <title>Rhizophora mucronata_Transcriptome.</title>
        <authorList>
            <person name="Meera S.P."/>
            <person name="Sreeshan A."/>
            <person name="Augustine A."/>
        </authorList>
    </citation>
    <scope>NUCLEOTIDE SEQUENCE</scope>
    <source>
        <tissue evidence="1">Leaf</tissue>
    </source>
</reference>
<protein>
    <submittedName>
        <fullName evidence="1">Uncharacterized protein</fullName>
    </submittedName>
</protein>
<name>A0A2P2IWB7_RHIMU</name>
<organism evidence="1">
    <name type="scientific">Rhizophora mucronata</name>
    <name type="common">Asiatic mangrove</name>
    <dbReference type="NCBI Taxonomy" id="61149"/>
    <lineage>
        <taxon>Eukaryota</taxon>
        <taxon>Viridiplantae</taxon>
        <taxon>Streptophyta</taxon>
        <taxon>Embryophyta</taxon>
        <taxon>Tracheophyta</taxon>
        <taxon>Spermatophyta</taxon>
        <taxon>Magnoliopsida</taxon>
        <taxon>eudicotyledons</taxon>
        <taxon>Gunneridae</taxon>
        <taxon>Pentapetalae</taxon>
        <taxon>rosids</taxon>
        <taxon>fabids</taxon>
        <taxon>Malpighiales</taxon>
        <taxon>Rhizophoraceae</taxon>
        <taxon>Rhizophora</taxon>
    </lineage>
</organism>
<evidence type="ECO:0000313" key="1">
    <source>
        <dbReference type="EMBL" id="MBW85498.1"/>
    </source>
</evidence>
<proteinExistence type="predicted"/>
<accession>A0A2P2IWB7</accession>